<evidence type="ECO:0000256" key="5">
    <source>
        <dbReference type="ARBA" id="ARBA00022801"/>
    </source>
</evidence>
<feature type="domain" description="CAAX prenyl protease 2/Lysostaphin resistance protein A-like" evidence="12">
    <location>
        <begin position="4"/>
        <end position="104"/>
    </location>
</feature>
<comment type="catalytic activity">
    <reaction evidence="9">
        <text>Hydrolyzes the peptide bond -P2-(S-farnesyl or geranylgeranyl)C-P1'-P2'-P3'-COOH where P1' and P2' are amino acids with aliphatic sidechains and P3' is any C-terminal residue.</text>
        <dbReference type="EC" id="3.4.26.1"/>
    </reaction>
</comment>
<proteinExistence type="inferred from homology"/>
<protein>
    <recommendedName>
        <fullName evidence="10">intramembrane prenyl-peptidase Rce1</fullName>
        <ecNumber evidence="10">3.4.26.1</ecNumber>
    </recommendedName>
</protein>
<dbReference type="PANTHER" id="PTHR13046:SF0">
    <property type="entry name" value="CAAX PRENYL PROTEASE 2"/>
    <property type="match status" value="1"/>
</dbReference>
<evidence type="ECO:0000256" key="3">
    <source>
        <dbReference type="ARBA" id="ARBA00022670"/>
    </source>
</evidence>
<dbReference type="KEGG" id="mis:MICPUN_76762"/>
<evidence type="ECO:0000256" key="11">
    <source>
        <dbReference type="SAM" id="Phobius"/>
    </source>
</evidence>
<keyword evidence="4 11" id="KW-0812">Transmembrane</keyword>
<feature type="non-terminal residue" evidence="13">
    <location>
        <position position="1"/>
    </location>
</feature>
<evidence type="ECO:0000313" key="13">
    <source>
        <dbReference type="EMBL" id="ACO67180.1"/>
    </source>
</evidence>
<keyword evidence="14" id="KW-1185">Reference proteome</keyword>
<dbReference type="Proteomes" id="UP000002009">
    <property type="component" value="Chromosome 14"/>
</dbReference>
<keyword evidence="3" id="KW-0645">Protease</keyword>
<dbReference type="OMA" id="NILACFI"/>
<feature type="transmembrane region" description="Helical" evidence="11">
    <location>
        <begin position="13"/>
        <end position="37"/>
    </location>
</feature>
<evidence type="ECO:0000256" key="4">
    <source>
        <dbReference type="ARBA" id="ARBA00022692"/>
    </source>
</evidence>
<dbReference type="RefSeq" id="XP_002505922.1">
    <property type="nucleotide sequence ID" value="XM_002505876.1"/>
</dbReference>
<feature type="non-terminal residue" evidence="13">
    <location>
        <position position="145"/>
    </location>
</feature>
<dbReference type="AlphaFoldDB" id="C1EGT3"/>
<evidence type="ECO:0000256" key="2">
    <source>
        <dbReference type="ARBA" id="ARBA00006897"/>
    </source>
</evidence>
<keyword evidence="7 11" id="KW-1133">Transmembrane helix</keyword>
<dbReference type="PANTHER" id="PTHR13046">
    <property type="entry name" value="PROTEASE U48 CAAX PRENYL PROTEASE RCE1"/>
    <property type="match status" value="1"/>
</dbReference>
<gene>
    <name evidence="13" type="ORF">MICPUN_76762</name>
</gene>
<dbReference type="OrthoDB" id="271604at2759"/>
<dbReference type="EMBL" id="CP001332">
    <property type="protein sequence ID" value="ACO67180.1"/>
    <property type="molecule type" value="Genomic_DNA"/>
</dbReference>
<evidence type="ECO:0000259" key="12">
    <source>
        <dbReference type="Pfam" id="PF02517"/>
    </source>
</evidence>
<dbReference type="GO" id="GO:0005789">
    <property type="term" value="C:endoplasmic reticulum membrane"/>
    <property type="evidence" value="ECO:0007669"/>
    <property type="project" value="UniProtKB-SubCell"/>
</dbReference>
<feature type="transmembrane region" description="Helical" evidence="11">
    <location>
        <begin position="119"/>
        <end position="139"/>
    </location>
</feature>
<evidence type="ECO:0000256" key="8">
    <source>
        <dbReference type="ARBA" id="ARBA00023136"/>
    </source>
</evidence>
<dbReference type="GO" id="GO:0004222">
    <property type="term" value="F:metalloendopeptidase activity"/>
    <property type="evidence" value="ECO:0007669"/>
    <property type="project" value="InterPro"/>
</dbReference>
<reference evidence="13 14" key="1">
    <citation type="journal article" date="2009" name="Science">
        <title>Green evolution and dynamic adaptations revealed by genomes of the marine picoeukaryotes Micromonas.</title>
        <authorList>
            <person name="Worden A.Z."/>
            <person name="Lee J.H."/>
            <person name="Mock T."/>
            <person name="Rouze P."/>
            <person name="Simmons M.P."/>
            <person name="Aerts A.L."/>
            <person name="Allen A.E."/>
            <person name="Cuvelier M.L."/>
            <person name="Derelle E."/>
            <person name="Everett M.V."/>
            <person name="Foulon E."/>
            <person name="Grimwood J."/>
            <person name="Gundlach H."/>
            <person name="Henrissat B."/>
            <person name="Napoli C."/>
            <person name="McDonald S.M."/>
            <person name="Parker M.S."/>
            <person name="Rombauts S."/>
            <person name="Salamov A."/>
            <person name="Von Dassow P."/>
            <person name="Badger J.H."/>
            <person name="Coutinho P.M."/>
            <person name="Demir E."/>
            <person name="Dubchak I."/>
            <person name="Gentemann C."/>
            <person name="Eikrem W."/>
            <person name="Gready J.E."/>
            <person name="John U."/>
            <person name="Lanier W."/>
            <person name="Lindquist E.A."/>
            <person name="Lucas S."/>
            <person name="Mayer K.F."/>
            <person name="Moreau H."/>
            <person name="Not F."/>
            <person name="Otillar R."/>
            <person name="Panaud O."/>
            <person name="Pangilinan J."/>
            <person name="Paulsen I."/>
            <person name="Piegu B."/>
            <person name="Poliakov A."/>
            <person name="Robbens S."/>
            <person name="Schmutz J."/>
            <person name="Toulza E."/>
            <person name="Wyss T."/>
            <person name="Zelensky A."/>
            <person name="Zhou K."/>
            <person name="Armbrust E.V."/>
            <person name="Bhattacharya D."/>
            <person name="Goodenough U.W."/>
            <person name="Van de Peer Y."/>
            <person name="Grigoriev I.V."/>
        </authorList>
    </citation>
    <scope>NUCLEOTIDE SEQUENCE [LARGE SCALE GENOMIC DNA]</scope>
    <source>
        <strain evidence="14">RCC299 / NOUM17</strain>
    </source>
</reference>
<organism evidence="13 14">
    <name type="scientific">Micromonas commoda (strain RCC299 / NOUM17 / CCMP2709)</name>
    <name type="common">Picoplanktonic green alga</name>
    <dbReference type="NCBI Taxonomy" id="296587"/>
    <lineage>
        <taxon>Eukaryota</taxon>
        <taxon>Viridiplantae</taxon>
        <taxon>Chlorophyta</taxon>
        <taxon>Mamiellophyceae</taxon>
        <taxon>Mamiellales</taxon>
        <taxon>Mamiellaceae</taxon>
        <taxon>Micromonas</taxon>
    </lineage>
</organism>
<dbReference type="InterPro" id="IPR003675">
    <property type="entry name" value="Rce1/LyrA-like_dom"/>
</dbReference>
<evidence type="ECO:0000256" key="6">
    <source>
        <dbReference type="ARBA" id="ARBA00022824"/>
    </source>
</evidence>
<feature type="transmembrane region" description="Helical" evidence="11">
    <location>
        <begin position="58"/>
        <end position="82"/>
    </location>
</feature>
<evidence type="ECO:0000256" key="7">
    <source>
        <dbReference type="ARBA" id="ARBA00022989"/>
    </source>
</evidence>
<dbReference type="Pfam" id="PF02517">
    <property type="entry name" value="Rce1-like"/>
    <property type="match status" value="1"/>
</dbReference>
<name>C1EGT3_MICCC</name>
<evidence type="ECO:0000256" key="10">
    <source>
        <dbReference type="ARBA" id="ARBA00049729"/>
    </source>
</evidence>
<feature type="transmembrane region" description="Helical" evidence="11">
    <location>
        <begin position="88"/>
        <end position="107"/>
    </location>
</feature>
<keyword evidence="6" id="KW-0256">Endoplasmic reticulum</keyword>
<evidence type="ECO:0000256" key="1">
    <source>
        <dbReference type="ARBA" id="ARBA00004477"/>
    </source>
</evidence>
<dbReference type="InParanoid" id="C1EGT3"/>
<dbReference type="eggNOG" id="KOG4130">
    <property type="taxonomic scope" value="Eukaryota"/>
</dbReference>
<dbReference type="InterPro" id="IPR039731">
    <property type="entry name" value="Rce1"/>
</dbReference>
<keyword evidence="8 11" id="KW-0472">Membrane</keyword>
<evidence type="ECO:0000313" key="14">
    <source>
        <dbReference type="Proteomes" id="UP000002009"/>
    </source>
</evidence>
<comment type="similarity">
    <text evidence="2">Belongs to the peptidase U48 family.</text>
</comment>
<accession>C1EGT3</accession>
<sequence length="145" mass="15701">LRDYAVAPLSEEFAFRACVATSLAWSGSCTVASVVFLSPMCFGAAHLHHFRELRRRGLGLVGALAAIGAQFAYTTAFGWFATFTFLRTGHLCGPVFAHSFCNVMGLPDLRGALRHRRRSVICGAYVVGIAAFIAGLWPATDPRLH</sequence>
<comment type="subcellular location">
    <subcellularLocation>
        <location evidence="1">Endoplasmic reticulum membrane</location>
        <topology evidence="1">Multi-pass membrane protein</topology>
    </subcellularLocation>
</comment>
<dbReference type="EC" id="3.4.26.1" evidence="10"/>
<dbReference type="GeneID" id="8249054"/>
<dbReference type="STRING" id="296587.C1EGT3"/>
<dbReference type="GO" id="GO:0071586">
    <property type="term" value="P:CAAX-box protein processing"/>
    <property type="evidence" value="ECO:0007669"/>
    <property type="project" value="InterPro"/>
</dbReference>
<keyword evidence="5" id="KW-0378">Hydrolase</keyword>
<evidence type="ECO:0000256" key="9">
    <source>
        <dbReference type="ARBA" id="ARBA00047280"/>
    </source>
</evidence>